<evidence type="ECO:0000313" key="1">
    <source>
        <dbReference type="EMBL" id="KAF2453779.1"/>
    </source>
</evidence>
<keyword evidence="2" id="KW-1185">Reference proteome</keyword>
<sequence length="70" mass="7924">MSSPPAHRIEIRAEWFCCRDTAEADHYCAHCAHMHCVDCLAVERWLECVHRTDGGGQREGAKQRRGGVSE</sequence>
<evidence type="ECO:0000313" key="2">
    <source>
        <dbReference type="Proteomes" id="UP000799766"/>
    </source>
</evidence>
<dbReference type="AlphaFoldDB" id="A0A6A6NQ16"/>
<reference evidence="1" key="1">
    <citation type="journal article" date="2020" name="Stud. Mycol.">
        <title>101 Dothideomycetes genomes: a test case for predicting lifestyles and emergence of pathogens.</title>
        <authorList>
            <person name="Haridas S."/>
            <person name="Albert R."/>
            <person name="Binder M."/>
            <person name="Bloem J."/>
            <person name="Labutti K."/>
            <person name="Salamov A."/>
            <person name="Andreopoulos B."/>
            <person name="Baker S."/>
            <person name="Barry K."/>
            <person name="Bills G."/>
            <person name="Bluhm B."/>
            <person name="Cannon C."/>
            <person name="Castanera R."/>
            <person name="Culley D."/>
            <person name="Daum C."/>
            <person name="Ezra D."/>
            <person name="Gonzalez J."/>
            <person name="Henrissat B."/>
            <person name="Kuo A."/>
            <person name="Liang C."/>
            <person name="Lipzen A."/>
            <person name="Lutzoni F."/>
            <person name="Magnuson J."/>
            <person name="Mondo S."/>
            <person name="Nolan M."/>
            <person name="Ohm R."/>
            <person name="Pangilinan J."/>
            <person name="Park H.-J."/>
            <person name="Ramirez L."/>
            <person name="Alfaro M."/>
            <person name="Sun H."/>
            <person name="Tritt A."/>
            <person name="Yoshinaga Y."/>
            <person name="Zwiers L.-H."/>
            <person name="Turgeon B."/>
            <person name="Goodwin S."/>
            <person name="Spatafora J."/>
            <person name="Crous P."/>
            <person name="Grigoriev I."/>
        </authorList>
    </citation>
    <scope>NUCLEOTIDE SEQUENCE</scope>
    <source>
        <strain evidence="1">ATCC 16933</strain>
    </source>
</reference>
<protein>
    <submittedName>
        <fullName evidence="1">Uncharacterized protein</fullName>
    </submittedName>
</protein>
<organism evidence="1 2">
    <name type="scientific">Lineolata rhizophorae</name>
    <dbReference type="NCBI Taxonomy" id="578093"/>
    <lineage>
        <taxon>Eukaryota</taxon>
        <taxon>Fungi</taxon>
        <taxon>Dikarya</taxon>
        <taxon>Ascomycota</taxon>
        <taxon>Pezizomycotina</taxon>
        <taxon>Dothideomycetes</taxon>
        <taxon>Dothideomycetes incertae sedis</taxon>
        <taxon>Lineolatales</taxon>
        <taxon>Lineolataceae</taxon>
        <taxon>Lineolata</taxon>
    </lineage>
</organism>
<name>A0A6A6NQ16_9PEZI</name>
<dbReference type="Proteomes" id="UP000799766">
    <property type="component" value="Unassembled WGS sequence"/>
</dbReference>
<dbReference type="EMBL" id="MU001695">
    <property type="protein sequence ID" value="KAF2453779.1"/>
    <property type="molecule type" value="Genomic_DNA"/>
</dbReference>
<accession>A0A6A6NQ16</accession>
<gene>
    <name evidence="1" type="ORF">BDY21DRAFT_374571</name>
</gene>
<proteinExistence type="predicted"/>